<feature type="transmembrane region" description="Helical" evidence="1">
    <location>
        <begin position="37"/>
        <end position="63"/>
    </location>
</feature>
<evidence type="ECO:0000256" key="1">
    <source>
        <dbReference type="SAM" id="Phobius"/>
    </source>
</evidence>
<proteinExistence type="predicted"/>
<protein>
    <recommendedName>
        <fullName evidence="4">Phospholipid/glycerol acyltransferase domain-containing protein</fullName>
    </recommendedName>
</protein>
<dbReference type="EMBL" id="JAHMUF010000014">
    <property type="protein sequence ID" value="KAG7193065.1"/>
    <property type="molecule type" value="Genomic_DNA"/>
</dbReference>
<dbReference type="OrthoDB" id="272512at2759"/>
<sequence length="286" mass="32356">MEKFSAWRDSGTGISPFMPAPKPTPSFLKKVSSPFSLLWKVPVLVLAFVFGLYKFILISLYGFNNIDLTIDGVKKSKLEVIKSLRPDKGQVIFTNYVSPVDYMICKCISKSPSSTLCLIPDTKGDLYQFTVSQFFSKTLSGQFDFGNGIKFTDFKSLKSKTTFVFFEGTPSNNKAILPFIANLEGSLLVNNATKLRVLALKVVPLLLTTPLPLSSYSYYYELLTNSNRSNAIKCKLYDINDISKNINNDIVKAFEYSGLYQVGPNMIVENKKKFYDYYTNYQNRKN</sequence>
<dbReference type="RefSeq" id="XP_043048614.1">
    <property type="nucleotide sequence ID" value="XM_043191982.1"/>
</dbReference>
<dbReference type="GeneID" id="66114556"/>
<organism evidence="2 3">
    <name type="scientific">Scheffersomyces spartinae</name>
    <dbReference type="NCBI Taxonomy" id="45513"/>
    <lineage>
        <taxon>Eukaryota</taxon>
        <taxon>Fungi</taxon>
        <taxon>Dikarya</taxon>
        <taxon>Ascomycota</taxon>
        <taxon>Saccharomycotina</taxon>
        <taxon>Pichiomycetes</taxon>
        <taxon>Debaryomycetaceae</taxon>
        <taxon>Scheffersomyces</taxon>
    </lineage>
</organism>
<evidence type="ECO:0000313" key="2">
    <source>
        <dbReference type="EMBL" id="KAG7193065.1"/>
    </source>
</evidence>
<comment type="caution">
    <text evidence="2">The sequence shown here is derived from an EMBL/GenBank/DDBJ whole genome shotgun (WGS) entry which is preliminary data.</text>
</comment>
<keyword evidence="1" id="KW-0472">Membrane</keyword>
<keyword evidence="1" id="KW-1133">Transmembrane helix</keyword>
<dbReference type="AlphaFoldDB" id="A0A9P8AIF4"/>
<dbReference type="Proteomes" id="UP000790833">
    <property type="component" value="Unassembled WGS sequence"/>
</dbReference>
<accession>A0A9P8AIF4</accession>
<evidence type="ECO:0008006" key="4">
    <source>
        <dbReference type="Google" id="ProtNLM"/>
    </source>
</evidence>
<reference evidence="2" key="1">
    <citation type="submission" date="2021-03" db="EMBL/GenBank/DDBJ databases">
        <authorList>
            <person name="Palmer J.M."/>
        </authorList>
    </citation>
    <scope>NUCLEOTIDE SEQUENCE</scope>
    <source>
        <strain evidence="2">ARV_011</strain>
    </source>
</reference>
<evidence type="ECO:0000313" key="3">
    <source>
        <dbReference type="Proteomes" id="UP000790833"/>
    </source>
</evidence>
<gene>
    <name evidence="2" type="ORF">KQ657_001182</name>
</gene>
<name>A0A9P8AIF4_9ASCO</name>
<keyword evidence="3" id="KW-1185">Reference proteome</keyword>
<keyword evidence="1" id="KW-0812">Transmembrane</keyword>